<dbReference type="STRING" id="1859473.BG261_00580"/>
<dbReference type="Proteomes" id="UP000178622">
    <property type="component" value="Unassembled WGS sequence"/>
</dbReference>
<keyword evidence="1" id="KW-0805">Transcription regulation</keyword>
<proteinExistence type="predicted"/>
<dbReference type="PROSITE" id="PS50995">
    <property type="entry name" value="HTH_MARR_2"/>
    <property type="match status" value="1"/>
</dbReference>
<accession>A0A1E8GQ96</accession>
<evidence type="ECO:0000256" key="1">
    <source>
        <dbReference type="ARBA" id="ARBA00023015"/>
    </source>
</evidence>
<dbReference type="Pfam" id="PF01047">
    <property type="entry name" value="MarR"/>
    <property type="match status" value="1"/>
</dbReference>
<evidence type="ECO:0000256" key="3">
    <source>
        <dbReference type="ARBA" id="ARBA00023163"/>
    </source>
</evidence>
<dbReference type="InterPro" id="IPR036390">
    <property type="entry name" value="WH_DNA-bd_sf"/>
</dbReference>
<dbReference type="GO" id="GO:0003677">
    <property type="term" value="F:DNA binding"/>
    <property type="evidence" value="ECO:0007669"/>
    <property type="project" value="UniProtKB-KW"/>
</dbReference>
<keyword evidence="3" id="KW-0804">Transcription</keyword>
<gene>
    <name evidence="5" type="ORF">BG261_00580</name>
</gene>
<dbReference type="AlphaFoldDB" id="A0A1E8GQ96"/>
<evidence type="ECO:0000256" key="2">
    <source>
        <dbReference type="ARBA" id="ARBA00023125"/>
    </source>
</evidence>
<sequence>MSPELKQINELLVIVYNDIIDLEEKQLKAENFSDLSIKEIHTIDKIGMYKKKTATDVAKELSVTLGTLTTAIDKLVKKGYVERLRSEDDKRVVKLGLTKKGRLVYRAHESFHYKMINQVIEGMNDDEVSALTSGLKNLHSFLIKE</sequence>
<dbReference type="InterPro" id="IPR036388">
    <property type="entry name" value="WH-like_DNA-bd_sf"/>
</dbReference>
<organism evidence="5 6">
    <name type="scientific">Floricoccus tropicus</name>
    <dbReference type="NCBI Taxonomy" id="1859473"/>
    <lineage>
        <taxon>Bacteria</taxon>
        <taxon>Bacillati</taxon>
        <taxon>Bacillota</taxon>
        <taxon>Bacilli</taxon>
        <taxon>Lactobacillales</taxon>
        <taxon>Streptococcaceae</taxon>
        <taxon>Floricoccus</taxon>
    </lineage>
</organism>
<feature type="domain" description="HTH marR-type" evidence="4">
    <location>
        <begin position="1"/>
        <end position="140"/>
    </location>
</feature>
<reference evidence="6" key="1">
    <citation type="submission" date="2016-09" db="EMBL/GenBank/DDBJ databases">
        <title>Draft genome sequence of a novel species of the family Streptococcaceae isolated from flowers.</title>
        <authorList>
            <person name="Chuah L.-O."/>
            <person name="Yap K.-P."/>
            <person name="Thong K.L."/>
            <person name="Liong M.T."/>
            <person name="Ahmad R."/>
            <person name="Rusul G."/>
        </authorList>
    </citation>
    <scope>NUCLEOTIDE SEQUENCE [LARGE SCALE GENOMIC DNA]</scope>
    <source>
        <strain evidence="6">DF1</strain>
    </source>
</reference>
<dbReference type="GO" id="GO:0003700">
    <property type="term" value="F:DNA-binding transcription factor activity"/>
    <property type="evidence" value="ECO:0007669"/>
    <property type="project" value="InterPro"/>
</dbReference>
<dbReference type="RefSeq" id="WP_070791176.1">
    <property type="nucleotide sequence ID" value="NZ_MKIR01000001.1"/>
</dbReference>
<comment type="caution">
    <text evidence="5">The sequence shown here is derived from an EMBL/GenBank/DDBJ whole genome shotgun (WGS) entry which is preliminary data.</text>
</comment>
<protein>
    <submittedName>
        <fullName evidence="5">MarR family transcriptional regulator</fullName>
    </submittedName>
</protein>
<dbReference type="SMART" id="SM00347">
    <property type="entry name" value="HTH_MARR"/>
    <property type="match status" value="1"/>
</dbReference>
<dbReference type="EMBL" id="MKIR01000001">
    <property type="protein sequence ID" value="OFI50414.1"/>
    <property type="molecule type" value="Genomic_DNA"/>
</dbReference>
<keyword evidence="2" id="KW-0238">DNA-binding</keyword>
<dbReference type="OrthoDB" id="5461037at2"/>
<dbReference type="Gene3D" id="1.10.10.10">
    <property type="entry name" value="Winged helix-like DNA-binding domain superfamily/Winged helix DNA-binding domain"/>
    <property type="match status" value="1"/>
</dbReference>
<name>A0A1E8GQ96_9LACT</name>
<keyword evidence="6" id="KW-1185">Reference proteome</keyword>
<evidence type="ECO:0000313" key="5">
    <source>
        <dbReference type="EMBL" id="OFI50414.1"/>
    </source>
</evidence>
<dbReference type="SUPFAM" id="SSF46785">
    <property type="entry name" value="Winged helix' DNA-binding domain"/>
    <property type="match status" value="1"/>
</dbReference>
<dbReference type="PANTHER" id="PTHR42756">
    <property type="entry name" value="TRANSCRIPTIONAL REGULATOR, MARR"/>
    <property type="match status" value="1"/>
</dbReference>
<dbReference type="InterPro" id="IPR000835">
    <property type="entry name" value="HTH_MarR-typ"/>
</dbReference>
<dbReference type="PRINTS" id="PR00598">
    <property type="entry name" value="HTHMARR"/>
</dbReference>
<dbReference type="PANTHER" id="PTHR42756:SF1">
    <property type="entry name" value="TRANSCRIPTIONAL REPRESSOR OF EMRAB OPERON"/>
    <property type="match status" value="1"/>
</dbReference>
<evidence type="ECO:0000259" key="4">
    <source>
        <dbReference type="PROSITE" id="PS50995"/>
    </source>
</evidence>
<evidence type="ECO:0000313" key="6">
    <source>
        <dbReference type="Proteomes" id="UP000178622"/>
    </source>
</evidence>